<dbReference type="STRING" id="1907941.BKE30_09535"/>
<dbReference type="EMBL" id="MLCN01000023">
    <property type="protein sequence ID" value="ONG39582.1"/>
    <property type="molecule type" value="Genomic_DNA"/>
</dbReference>
<reference evidence="1 2" key="1">
    <citation type="submission" date="2016-10" db="EMBL/GenBank/DDBJ databases">
        <title>Draft Genome sequence of Alkanindiges sp. strain H1.</title>
        <authorList>
            <person name="Subhash Y."/>
            <person name="Lee S."/>
        </authorList>
    </citation>
    <scope>NUCLEOTIDE SEQUENCE [LARGE SCALE GENOMIC DNA]</scope>
    <source>
        <strain evidence="1 2">H1</strain>
    </source>
</reference>
<comment type="caution">
    <text evidence="1">The sequence shown here is derived from an EMBL/GenBank/DDBJ whole genome shotgun (WGS) entry which is preliminary data.</text>
</comment>
<dbReference type="InterPro" id="IPR009797">
    <property type="entry name" value="DUF1367"/>
</dbReference>
<evidence type="ECO:0000313" key="2">
    <source>
        <dbReference type="Proteomes" id="UP000192132"/>
    </source>
</evidence>
<evidence type="ECO:0008006" key="3">
    <source>
        <dbReference type="Google" id="ProtNLM"/>
    </source>
</evidence>
<proteinExistence type="predicted"/>
<dbReference type="AlphaFoldDB" id="A0A1S8CTD4"/>
<dbReference type="OrthoDB" id="1442247at2"/>
<dbReference type="RefSeq" id="WP_076878373.1">
    <property type="nucleotide sequence ID" value="NZ_MLCN01000023.1"/>
</dbReference>
<sequence length="205" mass="23489">MSVDMMMVCNGRALVPATEHDYAIMRQTYRIGQVIKTETKRQADRSLQHHRLYFGGLIGLVKDYWEPQTGLVHPAEARTAASFCHYLQTRGIDLSAEQSQALQQDYLQRLTQKRAAKLINPVPASTAEIHRWIKIECGYFDVVRLPDGTIEKKAKSISFAKMTQAEFNEFYKAAFGVCWRFVLSRHFNNEVEAENAINRMLDMAA</sequence>
<keyword evidence="2" id="KW-1185">Reference proteome</keyword>
<evidence type="ECO:0000313" key="1">
    <source>
        <dbReference type="EMBL" id="ONG39582.1"/>
    </source>
</evidence>
<accession>A0A1S8CTD4</accession>
<organism evidence="1 2">
    <name type="scientific">Alkanindiges hydrocarboniclasticus</name>
    <dbReference type="NCBI Taxonomy" id="1907941"/>
    <lineage>
        <taxon>Bacteria</taxon>
        <taxon>Pseudomonadati</taxon>
        <taxon>Pseudomonadota</taxon>
        <taxon>Gammaproteobacteria</taxon>
        <taxon>Moraxellales</taxon>
        <taxon>Moraxellaceae</taxon>
        <taxon>Alkanindiges</taxon>
    </lineage>
</organism>
<dbReference type="Proteomes" id="UP000192132">
    <property type="component" value="Unassembled WGS sequence"/>
</dbReference>
<gene>
    <name evidence="1" type="ORF">BKE30_09535</name>
</gene>
<protein>
    <recommendedName>
        <fullName evidence="3">DUF1367 family protein</fullName>
    </recommendedName>
</protein>
<dbReference type="Pfam" id="PF07105">
    <property type="entry name" value="DUF1367"/>
    <property type="match status" value="1"/>
</dbReference>
<name>A0A1S8CTD4_9GAMM</name>